<comment type="caution">
    <text evidence="4">The sequence shown here is derived from an EMBL/GenBank/DDBJ whole genome shotgun (WGS) entry which is preliminary data.</text>
</comment>
<dbReference type="PANTHER" id="PTHR43479:SF7">
    <property type="entry name" value="TETR-FAMILY TRANSCRIPTIONAL REGULATOR"/>
    <property type="match status" value="1"/>
</dbReference>
<proteinExistence type="predicted"/>
<dbReference type="PANTHER" id="PTHR43479">
    <property type="entry name" value="ACREF/ENVCD OPERON REPRESSOR-RELATED"/>
    <property type="match status" value="1"/>
</dbReference>
<dbReference type="RefSeq" id="WP_213792945.1">
    <property type="nucleotide sequence ID" value="NZ_JAAMFJ010000002.1"/>
</dbReference>
<feature type="domain" description="HTH tetR-type" evidence="3">
    <location>
        <begin position="10"/>
        <end position="70"/>
    </location>
</feature>
<keyword evidence="1 2" id="KW-0238">DNA-binding</keyword>
<dbReference type="Gene3D" id="1.10.357.10">
    <property type="entry name" value="Tetracycline Repressor, domain 2"/>
    <property type="match status" value="1"/>
</dbReference>
<name>A0ABS5QT66_9LACO</name>
<dbReference type="InterPro" id="IPR039532">
    <property type="entry name" value="TetR_C_Firmicutes"/>
</dbReference>
<organism evidence="4 5">
    <name type="scientific">Fructobacillus papyrifericola</name>
    <dbReference type="NCBI Taxonomy" id="2713172"/>
    <lineage>
        <taxon>Bacteria</taxon>
        <taxon>Bacillati</taxon>
        <taxon>Bacillota</taxon>
        <taxon>Bacilli</taxon>
        <taxon>Lactobacillales</taxon>
        <taxon>Lactobacillaceae</taxon>
        <taxon>Fructobacillus</taxon>
    </lineage>
</organism>
<gene>
    <name evidence="4" type="ORF">G6R28_03945</name>
</gene>
<evidence type="ECO:0000313" key="5">
    <source>
        <dbReference type="Proteomes" id="UP000735205"/>
    </source>
</evidence>
<sequence>MVKKTDQRFSKADTAIREAFLALLQANNFDKISVKMIIDQAGINRSTFYAHYLDKFDLMEKVQESLLNELIKDLPEINWTSQTPLESQFKQRSINIVNNITQHRELVSLMLSKNAGHSFESHLQNRSRQVFEDVITDEQLIIPREYASVLLTASVTSALTTWVKNGFEESPEDFADIISRVMPSIVLQLIKPA</sequence>
<keyword evidence="5" id="KW-1185">Reference proteome</keyword>
<dbReference type="SUPFAM" id="SSF46689">
    <property type="entry name" value="Homeodomain-like"/>
    <property type="match status" value="1"/>
</dbReference>
<evidence type="ECO:0000313" key="4">
    <source>
        <dbReference type="EMBL" id="MBS9336384.1"/>
    </source>
</evidence>
<evidence type="ECO:0000259" key="3">
    <source>
        <dbReference type="PROSITE" id="PS50977"/>
    </source>
</evidence>
<dbReference type="InterPro" id="IPR009057">
    <property type="entry name" value="Homeodomain-like_sf"/>
</dbReference>
<dbReference type="EMBL" id="JAAMFJ010000002">
    <property type="protein sequence ID" value="MBS9336384.1"/>
    <property type="molecule type" value="Genomic_DNA"/>
</dbReference>
<reference evidence="4 5" key="1">
    <citation type="submission" date="2020-02" db="EMBL/GenBank/DDBJ databases">
        <title>Fructobacillus sp. isolated from paper mulberry of Taiwan.</title>
        <authorList>
            <person name="Lin S.-T."/>
        </authorList>
    </citation>
    <scope>NUCLEOTIDE SEQUENCE [LARGE SCALE GENOMIC DNA]</scope>
    <source>
        <strain evidence="4 5">M1-21</strain>
    </source>
</reference>
<accession>A0ABS5QT66</accession>
<dbReference type="PROSITE" id="PS50977">
    <property type="entry name" value="HTH_TETR_2"/>
    <property type="match status" value="1"/>
</dbReference>
<protein>
    <submittedName>
        <fullName evidence="4">TetR/AcrR family transcriptional regulator</fullName>
    </submittedName>
</protein>
<dbReference type="Proteomes" id="UP000735205">
    <property type="component" value="Unassembled WGS sequence"/>
</dbReference>
<dbReference type="Pfam" id="PF00440">
    <property type="entry name" value="TetR_N"/>
    <property type="match status" value="1"/>
</dbReference>
<feature type="DNA-binding region" description="H-T-H motif" evidence="2">
    <location>
        <begin position="33"/>
        <end position="52"/>
    </location>
</feature>
<evidence type="ECO:0000256" key="1">
    <source>
        <dbReference type="ARBA" id="ARBA00023125"/>
    </source>
</evidence>
<dbReference type="InterPro" id="IPR050624">
    <property type="entry name" value="HTH-type_Tx_Regulator"/>
</dbReference>
<dbReference type="Pfam" id="PF14278">
    <property type="entry name" value="TetR_C_8"/>
    <property type="match status" value="1"/>
</dbReference>
<dbReference type="InterPro" id="IPR001647">
    <property type="entry name" value="HTH_TetR"/>
</dbReference>
<evidence type="ECO:0000256" key="2">
    <source>
        <dbReference type="PROSITE-ProRule" id="PRU00335"/>
    </source>
</evidence>